<sequence length="62" mass="6564">MECVILFFTGIVATTIGTLSGSGGFINFPMIILLGIPVHSAIGANKDSNTFSIKGHLQERNL</sequence>
<evidence type="ECO:0008006" key="3">
    <source>
        <dbReference type="Google" id="ProtNLM"/>
    </source>
</evidence>
<dbReference type="EMBL" id="JAACYS010000069">
    <property type="protein sequence ID" value="NCU18615.1"/>
    <property type="molecule type" value="Genomic_DNA"/>
</dbReference>
<comment type="caution">
    <text evidence="1">The sequence shown here is derived from an EMBL/GenBank/DDBJ whole genome shotgun (WGS) entry which is preliminary data.</text>
</comment>
<organism evidence="1 2">
    <name type="scientific">Pallidibacillus pasinlerensis</name>
    <dbReference type="NCBI Taxonomy" id="2703818"/>
    <lineage>
        <taxon>Bacteria</taxon>
        <taxon>Bacillati</taxon>
        <taxon>Bacillota</taxon>
        <taxon>Bacilli</taxon>
        <taxon>Bacillales</taxon>
        <taxon>Bacillaceae</taxon>
        <taxon>Pallidibacillus</taxon>
    </lineage>
</organism>
<protein>
    <recommendedName>
        <fullName evidence="3">Membrane transporter protein</fullName>
    </recommendedName>
</protein>
<gene>
    <name evidence="1" type="ORF">GW534_12960</name>
</gene>
<keyword evidence="2" id="KW-1185">Reference proteome</keyword>
<accession>A0ABX0A8R8</accession>
<dbReference type="RefSeq" id="WP_161921445.1">
    <property type="nucleotide sequence ID" value="NZ_JAACYS010000069.1"/>
</dbReference>
<reference evidence="1 2" key="1">
    <citation type="submission" date="2020-01" db="EMBL/GenBank/DDBJ databases">
        <title>A novel Bacillus sp. from Pasinler.</title>
        <authorList>
            <person name="Adiguzel A."/>
            <person name="Ay H."/>
            <person name="Baltaci M.O."/>
        </authorList>
    </citation>
    <scope>NUCLEOTIDE SEQUENCE [LARGE SCALE GENOMIC DNA]</scope>
    <source>
        <strain evidence="1 2">P1</strain>
    </source>
</reference>
<name>A0ABX0A8R8_9BACI</name>
<evidence type="ECO:0000313" key="1">
    <source>
        <dbReference type="EMBL" id="NCU18615.1"/>
    </source>
</evidence>
<proteinExistence type="predicted"/>
<dbReference type="Proteomes" id="UP000743899">
    <property type="component" value="Unassembled WGS sequence"/>
</dbReference>
<evidence type="ECO:0000313" key="2">
    <source>
        <dbReference type="Proteomes" id="UP000743899"/>
    </source>
</evidence>